<sequence length="268" mass="26589">MLTVFPVRFGDVDREVAGRGMALAPFAGMLVGLVSSAVLLLVSYASGSAPLASVLAVASTAWLTRGLHLDGLADLADGLGSGKPAGPALDIMKKSDIGPFGVMTLVFTLLTQIAALSLVQRPGMPAIGPLALVTSCTAGRLAVTWACRDGVPSARPGGLGALVAGAVRRSWAVAATVVSASVLGGAAWAAAHWAASPPGSDAGLRLRDTLGGPPATVAACLLAVGAGLAAAAVLRRRAVRRLGGVTGDVFGALIETATTAALLTWAVL</sequence>
<evidence type="ECO:0000313" key="20">
    <source>
        <dbReference type="EMBL" id="GII55421.1"/>
    </source>
</evidence>
<reference evidence="20" key="1">
    <citation type="submission" date="2021-01" db="EMBL/GenBank/DDBJ databases">
        <title>Whole genome shotgun sequence of Planotetraspora thailandica NBRC 104271.</title>
        <authorList>
            <person name="Komaki H."/>
            <person name="Tamura T."/>
        </authorList>
    </citation>
    <scope>NUCLEOTIDE SEQUENCE</scope>
    <source>
        <strain evidence="20">NBRC 104271</strain>
    </source>
</reference>
<dbReference type="GO" id="GO:0005886">
    <property type="term" value="C:plasma membrane"/>
    <property type="evidence" value="ECO:0007669"/>
    <property type="project" value="UniProtKB-SubCell"/>
</dbReference>
<keyword evidence="11 19" id="KW-0460">Magnesium</keyword>
<evidence type="ECO:0000256" key="2">
    <source>
        <dbReference type="ARBA" id="ARBA00004651"/>
    </source>
</evidence>
<evidence type="ECO:0000256" key="6">
    <source>
        <dbReference type="ARBA" id="ARBA00015850"/>
    </source>
</evidence>
<gene>
    <name evidence="19 20" type="primary">cobS</name>
    <name evidence="20" type="ORF">Pth03_38100</name>
</gene>
<evidence type="ECO:0000256" key="4">
    <source>
        <dbReference type="ARBA" id="ARBA00010561"/>
    </source>
</evidence>
<dbReference type="EC" id="2.7.8.26" evidence="5 19"/>
<dbReference type="Pfam" id="PF02654">
    <property type="entry name" value="CobS"/>
    <property type="match status" value="1"/>
</dbReference>
<keyword evidence="21" id="KW-1185">Reference proteome</keyword>
<dbReference type="EMBL" id="BOOR01000025">
    <property type="protein sequence ID" value="GII55421.1"/>
    <property type="molecule type" value="Genomic_DNA"/>
</dbReference>
<keyword evidence="10 19" id="KW-0812">Transmembrane</keyword>
<evidence type="ECO:0000256" key="3">
    <source>
        <dbReference type="ARBA" id="ARBA00004663"/>
    </source>
</evidence>
<organism evidence="20 21">
    <name type="scientific">Planotetraspora thailandica</name>
    <dbReference type="NCBI Taxonomy" id="487172"/>
    <lineage>
        <taxon>Bacteria</taxon>
        <taxon>Bacillati</taxon>
        <taxon>Actinomycetota</taxon>
        <taxon>Actinomycetes</taxon>
        <taxon>Streptosporangiales</taxon>
        <taxon>Streptosporangiaceae</taxon>
        <taxon>Planotetraspora</taxon>
    </lineage>
</organism>
<evidence type="ECO:0000256" key="8">
    <source>
        <dbReference type="ARBA" id="ARBA00022573"/>
    </source>
</evidence>
<name>A0A8J3V2A8_9ACTN</name>
<comment type="cofactor">
    <cofactor evidence="1 19">
        <name>Mg(2+)</name>
        <dbReference type="ChEBI" id="CHEBI:18420"/>
    </cofactor>
</comment>
<evidence type="ECO:0000256" key="9">
    <source>
        <dbReference type="ARBA" id="ARBA00022679"/>
    </source>
</evidence>
<dbReference type="GO" id="GO:0008818">
    <property type="term" value="F:cobalamin 5'-phosphate synthase activity"/>
    <property type="evidence" value="ECO:0007669"/>
    <property type="project" value="UniProtKB-UniRule"/>
</dbReference>
<evidence type="ECO:0000256" key="11">
    <source>
        <dbReference type="ARBA" id="ARBA00022842"/>
    </source>
</evidence>
<keyword evidence="7 19" id="KW-1003">Cell membrane</keyword>
<keyword evidence="9 19" id="KW-0808">Transferase</keyword>
<comment type="caution">
    <text evidence="20">The sequence shown here is derived from an EMBL/GenBank/DDBJ whole genome shotgun (WGS) entry which is preliminary data.</text>
</comment>
<keyword evidence="12 19" id="KW-1133">Transmembrane helix</keyword>
<protein>
    <recommendedName>
        <fullName evidence="6 19">Adenosylcobinamide-GDP ribazoletransferase</fullName>
        <ecNumber evidence="5 19">2.7.8.26</ecNumber>
    </recommendedName>
    <alternativeName>
        <fullName evidence="16 19">Cobalamin synthase</fullName>
    </alternativeName>
    <alternativeName>
        <fullName evidence="15 19">Cobalamin-5'-phosphate synthase</fullName>
    </alternativeName>
</protein>
<evidence type="ECO:0000256" key="7">
    <source>
        <dbReference type="ARBA" id="ARBA00022475"/>
    </source>
</evidence>
<comment type="pathway">
    <text evidence="3 19">Cofactor biosynthesis; adenosylcobalamin biosynthesis; adenosylcobalamin from cob(II)yrinate a,c-diamide: step 7/7.</text>
</comment>
<feature type="transmembrane region" description="Helical" evidence="19">
    <location>
        <begin position="97"/>
        <end position="119"/>
    </location>
</feature>
<dbReference type="UniPathway" id="UPA00148">
    <property type="reaction ID" value="UER00238"/>
</dbReference>
<dbReference type="AlphaFoldDB" id="A0A8J3V2A8"/>
<dbReference type="PANTHER" id="PTHR34148:SF1">
    <property type="entry name" value="ADENOSYLCOBINAMIDE-GDP RIBAZOLETRANSFERASE"/>
    <property type="match status" value="1"/>
</dbReference>
<evidence type="ECO:0000256" key="15">
    <source>
        <dbReference type="ARBA" id="ARBA00032605"/>
    </source>
</evidence>
<evidence type="ECO:0000256" key="12">
    <source>
        <dbReference type="ARBA" id="ARBA00022989"/>
    </source>
</evidence>
<evidence type="ECO:0000256" key="16">
    <source>
        <dbReference type="ARBA" id="ARBA00032853"/>
    </source>
</evidence>
<dbReference type="InterPro" id="IPR003805">
    <property type="entry name" value="CobS"/>
</dbReference>
<comment type="function">
    <text evidence="14 19">Joins adenosylcobinamide-GDP and alpha-ribazole to generate adenosylcobalamin (Ado-cobalamin). Also synthesizes adenosylcobalamin 5'-phosphate from adenosylcobinamide-GDP and alpha-ribazole 5'-phosphate.</text>
</comment>
<comment type="catalytic activity">
    <reaction evidence="17 19">
        <text>alpha-ribazole + adenosylcob(III)inamide-GDP = adenosylcob(III)alamin + GMP + H(+)</text>
        <dbReference type="Rhea" id="RHEA:16049"/>
        <dbReference type="ChEBI" id="CHEBI:10329"/>
        <dbReference type="ChEBI" id="CHEBI:15378"/>
        <dbReference type="ChEBI" id="CHEBI:18408"/>
        <dbReference type="ChEBI" id="CHEBI:58115"/>
        <dbReference type="ChEBI" id="CHEBI:60487"/>
        <dbReference type="EC" id="2.7.8.26"/>
    </reaction>
</comment>
<feature type="transmembrane region" description="Helical" evidence="19">
    <location>
        <begin position="171"/>
        <end position="195"/>
    </location>
</feature>
<evidence type="ECO:0000256" key="10">
    <source>
        <dbReference type="ARBA" id="ARBA00022692"/>
    </source>
</evidence>
<evidence type="ECO:0000256" key="5">
    <source>
        <dbReference type="ARBA" id="ARBA00013200"/>
    </source>
</evidence>
<evidence type="ECO:0000256" key="18">
    <source>
        <dbReference type="ARBA" id="ARBA00049504"/>
    </source>
</evidence>
<dbReference type="PANTHER" id="PTHR34148">
    <property type="entry name" value="ADENOSYLCOBINAMIDE-GDP RIBAZOLETRANSFERASE"/>
    <property type="match status" value="1"/>
</dbReference>
<dbReference type="HAMAP" id="MF_00719">
    <property type="entry name" value="CobS"/>
    <property type="match status" value="1"/>
</dbReference>
<proteinExistence type="inferred from homology"/>
<feature type="transmembrane region" description="Helical" evidence="19">
    <location>
        <begin position="21"/>
        <end position="45"/>
    </location>
</feature>
<feature type="transmembrane region" description="Helical" evidence="19">
    <location>
        <begin position="215"/>
        <end position="234"/>
    </location>
</feature>
<keyword evidence="8 19" id="KW-0169">Cobalamin biosynthesis</keyword>
<keyword evidence="13 19" id="KW-0472">Membrane</keyword>
<accession>A0A8J3V2A8</accession>
<evidence type="ECO:0000256" key="14">
    <source>
        <dbReference type="ARBA" id="ARBA00025228"/>
    </source>
</evidence>
<dbReference type="Proteomes" id="UP000605992">
    <property type="component" value="Unassembled WGS sequence"/>
</dbReference>
<dbReference type="GO" id="GO:0009236">
    <property type="term" value="P:cobalamin biosynthetic process"/>
    <property type="evidence" value="ECO:0007669"/>
    <property type="project" value="UniProtKB-UniRule"/>
</dbReference>
<evidence type="ECO:0000256" key="13">
    <source>
        <dbReference type="ARBA" id="ARBA00023136"/>
    </source>
</evidence>
<comment type="subcellular location">
    <subcellularLocation>
        <location evidence="2 19">Cell membrane</location>
        <topology evidence="2 19">Multi-pass membrane protein</topology>
    </subcellularLocation>
</comment>
<comment type="catalytic activity">
    <reaction evidence="18 19">
        <text>alpha-ribazole 5'-phosphate + adenosylcob(III)inamide-GDP = adenosylcob(III)alamin 5'-phosphate + GMP + H(+)</text>
        <dbReference type="Rhea" id="RHEA:23560"/>
        <dbReference type="ChEBI" id="CHEBI:15378"/>
        <dbReference type="ChEBI" id="CHEBI:57918"/>
        <dbReference type="ChEBI" id="CHEBI:58115"/>
        <dbReference type="ChEBI" id="CHEBI:60487"/>
        <dbReference type="ChEBI" id="CHEBI:60493"/>
        <dbReference type="EC" id="2.7.8.26"/>
    </reaction>
</comment>
<evidence type="ECO:0000256" key="19">
    <source>
        <dbReference type="HAMAP-Rule" id="MF_00719"/>
    </source>
</evidence>
<evidence type="ECO:0000256" key="1">
    <source>
        <dbReference type="ARBA" id="ARBA00001946"/>
    </source>
</evidence>
<dbReference type="GO" id="GO:0051073">
    <property type="term" value="F:adenosylcobinamide-GDP ribazoletransferase activity"/>
    <property type="evidence" value="ECO:0007669"/>
    <property type="project" value="UniProtKB-UniRule"/>
</dbReference>
<comment type="similarity">
    <text evidence="4 19">Belongs to the CobS family.</text>
</comment>
<evidence type="ECO:0000256" key="17">
    <source>
        <dbReference type="ARBA" id="ARBA00048623"/>
    </source>
</evidence>
<evidence type="ECO:0000313" key="21">
    <source>
        <dbReference type="Proteomes" id="UP000605992"/>
    </source>
</evidence>